<dbReference type="EMBL" id="NIZT01000005">
    <property type="protein sequence ID" value="RBQ24313.1"/>
    <property type="molecule type" value="Genomic_DNA"/>
</dbReference>
<dbReference type="Proteomes" id="UP000253099">
    <property type="component" value="Unassembled WGS sequence"/>
</dbReference>
<gene>
    <name evidence="1" type="ORF">ALNOE001_02240</name>
</gene>
<dbReference type="AlphaFoldDB" id="A0A366MES0"/>
<reference evidence="1 2" key="1">
    <citation type="submission" date="2018-06" db="EMBL/GenBank/DDBJ databases">
        <title>Genomic insight into two independent archaeal endosymbiosis events.</title>
        <authorList>
            <person name="Lind A.E."/>
            <person name="Lewis W.H."/>
            <person name="Spang A."/>
            <person name="Guy L."/>
            <person name="Embley M.T."/>
            <person name="Ettema T.J.G."/>
        </authorList>
    </citation>
    <scope>NUCLEOTIDE SEQUENCE [LARGE SCALE GENOMIC DNA]</scope>
    <source>
        <strain evidence="1">NOE</strain>
    </source>
</reference>
<organism evidence="1 2">
    <name type="scientific">Candidatus Methanobinarius endosymbioticus</name>
    <dbReference type="NCBI Taxonomy" id="2006182"/>
    <lineage>
        <taxon>Archaea</taxon>
        <taxon>Methanobacteriati</taxon>
        <taxon>Methanobacteriota</taxon>
        <taxon>Methanomada group</taxon>
        <taxon>Methanobacteria</taxon>
        <taxon>Methanobacteriales</taxon>
        <taxon>Methanobacteriaceae</taxon>
        <taxon>Candidatus Methanobinarius</taxon>
    </lineage>
</organism>
<sequence>MKEKAIEIEKSDSFQKIFTKYGAFALDKQESLFEVIGDNIGELDIDNGTISFGEELEFPIQIIGTLSNETSKWHWAWDNEEVGIPKNLVKEAEDVKKIGEKYDIGQFTTDIFDADLLESHIIAMTVSGIMNDDAYYAVDFDDIVFFVTIKSDKIPHVESIERFINTYDKFQKEFDVKGRLAFEGYTKLRGYQYKEREEFSVAKIGESRVIVGFTDRCNVNLIQTMLG</sequence>
<dbReference type="InterPro" id="IPR049249">
    <property type="entry name" value="DUF6882"/>
</dbReference>
<accession>A0A366MES0</accession>
<dbReference type="Pfam" id="PF21813">
    <property type="entry name" value="DUF6882"/>
    <property type="match status" value="1"/>
</dbReference>
<evidence type="ECO:0000313" key="1">
    <source>
        <dbReference type="EMBL" id="RBQ24313.1"/>
    </source>
</evidence>
<keyword evidence="2" id="KW-1185">Reference proteome</keyword>
<proteinExistence type="predicted"/>
<name>A0A366MES0_9EURY</name>
<protein>
    <submittedName>
        <fullName evidence="1">Uncharacterized protein</fullName>
    </submittedName>
</protein>
<comment type="caution">
    <text evidence="1">The sequence shown here is derived from an EMBL/GenBank/DDBJ whole genome shotgun (WGS) entry which is preliminary data.</text>
</comment>
<evidence type="ECO:0000313" key="2">
    <source>
        <dbReference type="Proteomes" id="UP000253099"/>
    </source>
</evidence>